<reference evidence="1" key="1">
    <citation type="journal article" date="2020" name="Nature">
        <title>Giant virus diversity and host interactions through global metagenomics.</title>
        <authorList>
            <person name="Schulz F."/>
            <person name="Roux S."/>
            <person name="Paez-Espino D."/>
            <person name="Jungbluth S."/>
            <person name="Walsh D.A."/>
            <person name="Denef V.J."/>
            <person name="McMahon K.D."/>
            <person name="Konstantinidis K.T."/>
            <person name="Eloe-Fadrosh E.A."/>
            <person name="Kyrpides N.C."/>
            <person name="Woyke T."/>
        </authorList>
    </citation>
    <scope>NUCLEOTIDE SEQUENCE</scope>
    <source>
        <strain evidence="1">GVMAG-S-ERX556022-25</strain>
    </source>
</reference>
<dbReference type="AlphaFoldDB" id="A0A6C0B011"/>
<sequence>MPNSNNKVWIESTRPGTVYRVFEQHKKNGLNASGEAPVFVVPEVIHKKIKLR</sequence>
<organism evidence="1">
    <name type="scientific">viral metagenome</name>
    <dbReference type="NCBI Taxonomy" id="1070528"/>
    <lineage>
        <taxon>unclassified sequences</taxon>
        <taxon>metagenomes</taxon>
        <taxon>organismal metagenomes</taxon>
    </lineage>
</organism>
<accession>A0A6C0B011</accession>
<evidence type="ECO:0000313" key="1">
    <source>
        <dbReference type="EMBL" id="QHS84851.1"/>
    </source>
</evidence>
<name>A0A6C0B011_9ZZZZ</name>
<proteinExistence type="predicted"/>
<protein>
    <submittedName>
        <fullName evidence="1">Uncharacterized protein</fullName>
    </submittedName>
</protein>
<dbReference type="EMBL" id="MN738816">
    <property type="protein sequence ID" value="QHS84851.1"/>
    <property type="molecule type" value="Genomic_DNA"/>
</dbReference>